<dbReference type="AlphaFoldDB" id="A0A134AD54"/>
<keyword evidence="6 12" id="KW-0808">Transferase</keyword>
<gene>
    <name evidence="16" type="ORF">HMPREF1863_01336</name>
</gene>
<dbReference type="UniPathway" id="UPA00047">
    <property type="reaction ID" value="UER00055"/>
</dbReference>
<dbReference type="STRING" id="755172.HMPREF1863_01336"/>
<dbReference type="InterPro" id="IPR029061">
    <property type="entry name" value="THDP-binding"/>
</dbReference>
<comment type="pathway">
    <text evidence="2 12">Amino-acid biosynthesis; L-valine biosynthesis; L-valine from pyruvate: step 1/4.</text>
</comment>
<protein>
    <recommendedName>
        <fullName evidence="4 12">Acetolactate synthase</fullName>
        <ecNumber evidence="4 12">2.2.1.6</ecNumber>
    </recommendedName>
</protein>
<dbReference type="NCBIfam" id="TIGR00118">
    <property type="entry name" value="acolac_lg"/>
    <property type="match status" value="1"/>
</dbReference>
<evidence type="ECO:0000313" key="17">
    <source>
        <dbReference type="Proteomes" id="UP000070442"/>
    </source>
</evidence>
<feature type="domain" description="Thiamine pyrophosphate enzyme central" evidence="13">
    <location>
        <begin position="190"/>
        <end position="325"/>
    </location>
</feature>
<evidence type="ECO:0000256" key="9">
    <source>
        <dbReference type="ARBA" id="ARBA00023052"/>
    </source>
</evidence>
<dbReference type="InterPro" id="IPR039368">
    <property type="entry name" value="AHAS_TPP"/>
</dbReference>
<dbReference type="PANTHER" id="PTHR18968">
    <property type="entry name" value="THIAMINE PYROPHOSPHATE ENZYMES"/>
    <property type="match status" value="1"/>
</dbReference>
<dbReference type="Gene3D" id="3.40.50.1220">
    <property type="entry name" value="TPP-binding domain"/>
    <property type="match status" value="1"/>
</dbReference>
<dbReference type="UniPathway" id="UPA00049">
    <property type="reaction ID" value="UER00059"/>
</dbReference>
<accession>A0A134AD54</accession>
<evidence type="ECO:0000256" key="1">
    <source>
        <dbReference type="ARBA" id="ARBA00004974"/>
    </source>
</evidence>
<dbReference type="PANTHER" id="PTHR18968:SF13">
    <property type="entry name" value="ACETOLACTATE SYNTHASE CATALYTIC SUBUNIT, MITOCHONDRIAL"/>
    <property type="match status" value="1"/>
</dbReference>
<dbReference type="InterPro" id="IPR011766">
    <property type="entry name" value="TPP_enzyme_TPP-bd"/>
</dbReference>
<evidence type="ECO:0000256" key="7">
    <source>
        <dbReference type="ARBA" id="ARBA00022723"/>
    </source>
</evidence>
<evidence type="ECO:0000259" key="13">
    <source>
        <dbReference type="Pfam" id="PF00205"/>
    </source>
</evidence>
<dbReference type="GO" id="GO:0030976">
    <property type="term" value="F:thiamine pyrophosphate binding"/>
    <property type="evidence" value="ECO:0007669"/>
    <property type="project" value="UniProtKB-UniRule"/>
</dbReference>
<dbReference type="PATRIC" id="fig|755172.3.peg.1296"/>
<comment type="pathway">
    <text evidence="1 12">Amino-acid biosynthesis; L-isoleucine biosynthesis; L-isoleucine from 2-oxobutanoate: step 1/4.</text>
</comment>
<dbReference type="RefSeq" id="WP_068368662.1">
    <property type="nucleotide sequence ID" value="NZ_KQ960181.1"/>
</dbReference>
<sequence length="550" mass="59943">MQLTGAELLVQCLVDRDVDVLFGYPGGAVLDIYDALYDRKELKVIRTSHEQGATHAADGYARSTGKTGVVIATSGPGATNLVTGIATAYMDSVPMVCITGNVSQNLAGRNAFQEVDIASITLSVTKHNFVVRKVEELQDTVTRAFAIANSGRKGPVLIDIPKDVLQASVSYDAPAACEVESLEKVDEADLDRLAELIRKAKKPVIYSGGGVTASESFRELRKLIDRCKIPAVHTIMGIGVLGYEDELNLGMVGMHGRVSSNMAIDECDLLIGVGVRFSDRVALNAKRFAAKATVVQMDVDPSEIAKNVDVDLSLLGDLKDALNRLVEKLEPMEHCDWRKKIREFKEEDYVPEKEGLNPYAIIGDIRKAFDDDLFFVTDVGQNQMWTAQYCGRMKPRRFLTSGGLGTMGFSLGAGMGAALAHPEESVVVVTGDGGFHMNLNELATSVRYGLNLTVVVMNNQSLGMVRQWQTLLYDKRYSATHTDLATDYVKLAESFGAKGYRAETRESLTQALLKAREHGGTTVIEVLVDPDEKVLPMIPPGGTVDDRIME</sequence>
<evidence type="ECO:0000256" key="6">
    <source>
        <dbReference type="ARBA" id="ARBA00022679"/>
    </source>
</evidence>
<keyword evidence="17" id="KW-1185">Reference proteome</keyword>
<dbReference type="GO" id="GO:0009097">
    <property type="term" value="P:isoleucine biosynthetic process"/>
    <property type="evidence" value="ECO:0007669"/>
    <property type="project" value="UniProtKB-UniPathway"/>
</dbReference>
<dbReference type="InterPro" id="IPR012846">
    <property type="entry name" value="Acetolactate_synth_lsu"/>
</dbReference>
<evidence type="ECO:0000256" key="8">
    <source>
        <dbReference type="ARBA" id="ARBA00022842"/>
    </source>
</evidence>
<organism evidence="16 17">
    <name type="scientific">Aedoeadaptatus coxii</name>
    <dbReference type="NCBI Taxonomy" id="755172"/>
    <lineage>
        <taxon>Bacteria</taxon>
        <taxon>Bacillati</taxon>
        <taxon>Bacillota</taxon>
        <taxon>Tissierellia</taxon>
        <taxon>Tissierellales</taxon>
        <taxon>Peptoniphilaceae</taxon>
        <taxon>Aedoeadaptatus</taxon>
    </lineage>
</organism>
<dbReference type="GO" id="GO:0000287">
    <property type="term" value="F:magnesium ion binding"/>
    <property type="evidence" value="ECO:0007669"/>
    <property type="project" value="UniProtKB-UniRule"/>
</dbReference>
<comment type="similarity">
    <text evidence="3 12">Belongs to the TPP enzyme family.</text>
</comment>
<keyword evidence="5 12" id="KW-0028">Amino-acid biosynthesis</keyword>
<reference evidence="17" key="1">
    <citation type="submission" date="2016-01" db="EMBL/GenBank/DDBJ databases">
        <authorList>
            <person name="Mitreva M."/>
            <person name="Pepin K.H."/>
            <person name="Mihindukulasuriya K.A."/>
            <person name="Fulton R."/>
            <person name="Fronick C."/>
            <person name="O'Laughlin M."/>
            <person name="Miner T."/>
            <person name="Herter B."/>
            <person name="Rosa B.A."/>
            <person name="Cordes M."/>
            <person name="Tomlinson C."/>
            <person name="Wollam A."/>
            <person name="Palsikar V.B."/>
            <person name="Mardis E.R."/>
            <person name="Wilson R.K."/>
        </authorList>
    </citation>
    <scope>NUCLEOTIDE SEQUENCE [LARGE SCALE GENOMIC DNA]</scope>
    <source>
        <strain evidence="17">DNF00729</strain>
    </source>
</reference>
<name>A0A134AD54_9FIRM</name>
<proteinExistence type="inferred from homology"/>
<dbReference type="Proteomes" id="UP000070442">
    <property type="component" value="Unassembled WGS sequence"/>
</dbReference>
<keyword evidence="8 12" id="KW-0460">Magnesium</keyword>
<comment type="caution">
    <text evidence="16">The sequence shown here is derived from an EMBL/GenBank/DDBJ whole genome shotgun (WGS) entry which is preliminary data.</text>
</comment>
<keyword evidence="10 12" id="KW-0100">Branched-chain amino acid biosynthesis</keyword>
<comment type="catalytic activity">
    <reaction evidence="11 12">
        <text>2 pyruvate + H(+) = (2S)-2-acetolactate + CO2</text>
        <dbReference type="Rhea" id="RHEA:25249"/>
        <dbReference type="ChEBI" id="CHEBI:15361"/>
        <dbReference type="ChEBI" id="CHEBI:15378"/>
        <dbReference type="ChEBI" id="CHEBI:16526"/>
        <dbReference type="ChEBI" id="CHEBI:58476"/>
        <dbReference type="EC" id="2.2.1.6"/>
    </reaction>
</comment>
<evidence type="ECO:0000259" key="15">
    <source>
        <dbReference type="Pfam" id="PF02776"/>
    </source>
</evidence>
<dbReference type="SUPFAM" id="SSF52467">
    <property type="entry name" value="DHS-like NAD/FAD-binding domain"/>
    <property type="match status" value="1"/>
</dbReference>
<evidence type="ECO:0000256" key="3">
    <source>
        <dbReference type="ARBA" id="ARBA00007812"/>
    </source>
</evidence>
<keyword evidence="7 12" id="KW-0479">Metal-binding</keyword>
<dbReference type="SUPFAM" id="SSF52518">
    <property type="entry name" value="Thiamin diphosphate-binding fold (THDP-binding)"/>
    <property type="match status" value="2"/>
</dbReference>
<dbReference type="Pfam" id="PF02775">
    <property type="entry name" value="TPP_enzyme_C"/>
    <property type="match status" value="1"/>
</dbReference>
<dbReference type="GO" id="GO:0009099">
    <property type="term" value="P:L-valine biosynthetic process"/>
    <property type="evidence" value="ECO:0007669"/>
    <property type="project" value="UniProtKB-UniPathway"/>
</dbReference>
<dbReference type="Pfam" id="PF02776">
    <property type="entry name" value="TPP_enzyme_N"/>
    <property type="match status" value="1"/>
</dbReference>
<dbReference type="EC" id="2.2.1.6" evidence="4 12"/>
<dbReference type="FunFam" id="3.40.50.970:FF:000007">
    <property type="entry name" value="Acetolactate synthase"/>
    <property type="match status" value="1"/>
</dbReference>
<feature type="domain" description="Thiamine pyrophosphate enzyme TPP-binding" evidence="14">
    <location>
        <begin position="378"/>
        <end position="526"/>
    </location>
</feature>
<evidence type="ECO:0000256" key="4">
    <source>
        <dbReference type="ARBA" id="ARBA00013145"/>
    </source>
</evidence>
<comment type="cofactor">
    <cofactor evidence="12">
        <name>Mg(2+)</name>
        <dbReference type="ChEBI" id="CHEBI:18420"/>
    </cofactor>
    <text evidence="12">Binds 1 Mg(2+) ion per subunit.</text>
</comment>
<dbReference type="InterPro" id="IPR029035">
    <property type="entry name" value="DHS-like_NAD/FAD-binding_dom"/>
</dbReference>
<dbReference type="InterPro" id="IPR012001">
    <property type="entry name" value="Thiamin_PyroP_enz_TPP-bd_dom"/>
</dbReference>
<dbReference type="GO" id="GO:0005948">
    <property type="term" value="C:acetolactate synthase complex"/>
    <property type="evidence" value="ECO:0007669"/>
    <property type="project" value="TreeGrafter"/>
</dbReference>
<dbReference type="InterPro" id="IPR000399">
    <property type="entry name" value="TPP-bd_CS"/>
</dbReference>
<dbReference type="OrthoDB" id="4494979at2"/>
<dbReference type="EMBL" id="LSDG01000040">
    <property type="protein sequence ID" value="KXB65608.1"/>
    <property type="molecule type" value="Genomic_DNA"/>
</dbReference>
<evidence type="ECO:0000256" key="11">
    <source>
        <dbReference type="ARBA" id="ARBA00048670"/>
    </source>
</evidence>
<evidence type="ECO:0000256" key="10">
    <source>
        <dbReference type="ARBA" id="ARBA00023304"/>
    </source>
</evidence>
<dbReference type="CDD" id="cd02015">
    <property type="entry name" value="TPP_AHAS"/>
    <property type="match status" value="1"/>
</dbReference>
<evidence type="ECO:0000259" key="14">
    <source>
        <dbReference type="Pfam" id="PF02775"/>
    </source>
</evidence>
<dbReference type="InterPro" id="IPR045229">
    <property type="entry name" value="TPP_enz"/>
</dbReference>
<dbReference type="InterPro" id="IPR012000">
    <property type="entry name" value="Thiamin_PyroP_enz_cen_dom"/>
</dbReference>
<evidence type="ECO:0000256" key="2">
    <source>
        <dbReference type="ARBA" id="ARBA00005025"/>
    </source>
</evidence>
<comment type="cofactor">
    <cofactor evidence="12">
        <name>thiamine diphosphate</name>
        <dbReference type="ChEBI" id="CHEBI:58937"/>
    </cofactor>
    <text evidence="12">Binds 1 thiamine pyrophosphate per subunit.</text>
</comment>
<evidence type="ECO:0000313" key="16">
    <source>
        <dbReference type="EMBL" id="KXB65608.1"/>
    </source>
</evidence>
<dbReference type="Pfam" id="PF00205">
    <property type="entry name" value="TPP_enzyme_M"/>
    <property type="match status" value="1"/>
</dbReference>
<dbReference type="CDD" id="cd07035">
    <property type="entry name" value="TPP_PYR_POX_like"/>
    <property type="match status" value="1"/>
</dbReference>
<evidence type="ECO:0000256" key="5">
    <source>
        <dbReference type="ARBA" id="ARBA00022605"/>
    </source>
</evidence>
<dbReference type="FunFam" id="3.40.50.1220:FF:000008">
    <property type="entry name" value="Acetolactate synthase"/>
    <property type="match status" value="1"/>
</dbReference>
<evidence type="ECO:0000256" key="12">
    <source>
        <dbReference type="RuleBase" id="RU003591"/>
    </source>
</evidence>
<dbReference type="GO" id="GO:0050660">
    <property type="term" value="F:flavin adenine dinucleotide binding"/>
    <property type="evidence" value="ECO:0007669"/>
    <property type="project" value="InterPro"/>
</dbReference>
<feature type="domain" description="Thiamine pyrophosphate enzyme N-terminal TPP-binding" evidence="15">
    <location>
        <begin position="4"/>
        <end position="119"/>
    </location>
</feature>
<dbReference type="GO" id="GO:0003984">
    <property type="term" value="F:acetolactate synthase activity"/>
    <property type="evidence" value="ECO:0007669"/>
    <property type="project" value="UniProtKB-EC"/>
</dbReference>
<dbReference type="PROSITE" id="PS00187">
    <property type="entry name" value="TPP_ENZYMES"/>
    <property type="match status" value="1"/>
</dbReference>
<dbReference type="Gene3D" id="3.40.50.970">
    <property type="match status" value="2"/>
</dbReference>
<keyword evidence="9 12" id="KW-0786">Thiamine pyrophosphate</keyword>